<dbReference type="GO" id="GO:0006516">
    <property type="term" value="P:glycoprotein catabolic process"/>
    <property type="evidence" value="ECO:0007669"/>
    <property type="project" value="TreeGrafter"/>
</dbReference>
<dbReference type="SUPFAM" id="SSF54495">
    <property type="entry name" value="UBC-like"/>
    <property type="match status" value="1"/>
</dbReference>
<dbReference type="Gene3D" id="2.60.120.260">
    <property type="entry name" value="Galactose-binding domain-like"/>
    <property type="match status" value="2"/>
</dbReference>
<evidence type="ECO:0000313" key="16">
    <source>
        <dbReference type="Proteomes" id="UP001274896"/>
    </source>
</evidence>
<dbReference type="PROSITE" id="PS51114">
    <property type="entry name" value="FBA"/>
    <property type="match status" value="2"/>
</dbReference>
<evidence type="ECO:0000256" key="10">
    <source>
        <dbReference type="PROSITE-ProRule" id="PRU10133"/>
    </source>
</evidence>
<dbReference type="GO" id="GO:0061630">
    <property type="term" value="F:ubiquitin protein ligase activity"/>
    <property type="evidence" value="ECO:0007669"/>
    <property type="project" value="TreeGrafter"/>
</dbReference>
<dbReference type="GO" id="GO:0005524">
    <property type="term" value="F:ATP binding"/>
    <property type="evidence" value="ECO:0007669"/>
    <property type="project" value="UniProtKB-KW"/>
</dbReference>
<evidence type="ECO:0000256" key="4">
    <source>
        <dbReference type="ARBA" id="ARBA00022786"/>
    </source>
</evidence>
<dbReference type="InterPro" id="IPR039752">
    <property type="entry name" value="F-box_only"/>
</dbReference>
<keyword evidence="3" id="KW-0547">Nucleotide-binding</keyword>
<dbReference type="CDD" id="cd23805">
    <property type="entry name" value="UBCc_UBE2T"/>
    <property type="match status" value="1"/>
</dbReference>
<reference evidence="15" key="1">
    <citation type="submission" date="2023-06" db="EMBL/GenBank/DDBJ databases">
        <title>Male Hemibagrus guttatus genome.</title>
        <authorList>
            <person name="Bian C."/>
        </authorList>
    </citation>
    <scope>NUCLEOTIDE SEQUENCE</scope>
    <source>
        <strain evidence="15">Male_cb2023</strain>
        <tissue evidence="15">Muscle</tissue>
    </source>
</reference>
<sequence>SFTGWNIVENGGDKWVVDNTCAPHPDETVTKCFVTSYRRCIKSQLIDLEKEGYSPAFMDEIQPDIVISDWYAPRWDCGSEYEIRVELLNRKKKTVQFFQPEPVEFPQWNDQQWEQCPALPRDVIEEIFLNLPGQQVILVCRLVCTEWRSVVDSSAFWRKRCRREGFKPLNIHKAPRDWQEYYFLCKKRRNLLKNPNAEEGFTGWNIVENGGDKWVVDNTFAPHPDETVTKCFVTSYRRCIKSQLIDLEKEGYSPAFMDEIQPDIVISDWYAPRWDCGSEYEIRVELLNRKKKTVQFFQPEPVEFPQWNDQQWEQILVALLFCRMLVRKLGQQLGRPTQSLLGWLTSKFLKRYNQILEENAVKLCEIQPDETVLELGHGPGLGLQEAVQRLTGPRGKLLGVDYSNYMHHMATKSMQGLVASGKVALYCCDVAAMPIEDNSVDKVFHCNCYYFWPDLKTAASEIYRVMKPDALMVTTLRLDRIVSFASKNVFYGIIDVDEGNMQRNSRLKRELHMLSTEPPPGVSCWQMDERVEELQARQYTENLPEYPFEPPKMRFLTPIYHPNIDNAGRICLDVLKLPPKGAWRPSLNISTVLSSIQLLMAEPNPDDPLMADISSEFKYNKAAYLEKAQRWTAKYATQKNKGHVEADQKILEDKSTKTAPKRDALMAQENVEPRKKVCMYLAAAPTGRDTRSAGKMDKRKDLTEFDKGPNCDG</sequence>
<dbReference type="FunFam" id="1.20.1280.50:FF:000002">
    <property type="entry name" value="F-box only protein 44"/>
    <property type="match status" value="1"/>
</dbReference>
<dbReference type="InterPro" id="IPR001810">
    <property type="entry name" value="F-box_dom"/>
</dbReference>
<dbReference type="PANTHER" id="PTHR12125">
    <property type="entry name" value="F-BOX ONLY PROTEIN 6-LIKE PROTEIN"/>
    <property type="match status" value="1"/>
</dbReference>
<dbReference type="Gene3D" id="3.10.110.10">
    <property type="entry name" value="Ubiquitin Conjugating Enzyme"/>
    <property type="match status" value="1"/>
</dbReference>
<feature type="active site" description="Glycyl thioester intermediate" evidence="10">
    <location>
        <position position="571"/>
    </location>
</feature>
<evidence type="ECO:0000256" key="3">
    <source>
        <dbReference type="ARBA" id="ARBA00022741"/>
    </source>
</evidence>
<evidence type="ECO:0000256" key="8">
    <source>
        <dbReference type="ARBA" id="ARBA00077509"/>
    </source>
</evidence>
<comment type="caution">
    <text evidence="15">The sequence shown here is derived from an EMBL/GenBank/DDBJ whole genome shotgun (WGS) entry which is preliminary data.</text>
</comment>
<protein>
    <recommendedName>
        <fullName evidence="6">Ubiquitin-conjugating enzyme E2 T</fullName>
        <ecNumber evidence="1">2.3.2.23</ecNumber>
    </recommendedName>
    <alternativeName>
        <fullName evidence="7">E2 ubiquitin-conjugating enzyme T</fullName>
    </alternativeName>
    <alternativeName>
        <fullName evidence="9">Ubiquitin carrier protein T</fullName>
    </alternativeName>
    <alternativeName>
        <fullName evidence="8">Ubiquitin-protein ligase T</fullName>
    </alternativeName>
</protein>
<dbReference type="Pfam" id="PF08241">
    <property type="entry name" value="Methyltransf_11"/>
    <property type="match status" value="1"/>
</dbReference>
<dbReference type="Pfam" id="PF00179">
    <property type="entry name" value="UQ_con"/>
    <property type="match status" value="1"/>
</dbReference>
<dbReference type="GO" id="GO:0036503">
    <property type="term" value="P:ERAD pathway"/>
    <property type="evidence" value="ECO:0007669"/>
    <property type="project" value="TreeGrafter"/>
</dbReference>
<evidence type="ECO:0000256" key="11">
    <source>
        <dbReference type="SAM" id="MobiDB-lite"/>
    </source>
</evidence>
<evidence type="ECO:0000256" key="2">
    <source>
        <dbReference type="ARBA" id="ARBA00022679"/>
    </source>
</evidence>
<dbReference type="PROSITE" id="PS50127">
    <property type="entry name" value="UBC_2"/>
    <property type="match status" value="1"/>
</dbReference>
<dbReference type="CDD" id="cd02440">
    <property type="entry name" value="AdoMet_MTases"/>
    <property type="match status" value="1"/>
</dbReference>
<dbReference type="Pfam" id="PF00646">
    <property type="entry name" value="F-box"/>
    <property type="match status" value="1"/>
</dbReference>
<feature type="domain" description="F-box" evidence="13">
    <location>
        <begin position="119"/>
        <end position="160"/>
    </location>
</feature>
<feature type="domain" description="UBC core" evidence="12">
    <location>
        <begin position="460"/>
        <end position="637"/>
    </location>
</feature>
<keyword evidence="16" id="KW-1185">Reference proteome</keyword>
<dbReference type="Proteomes" id="UP001274896">
    <property type="component" value="Unassembled WGS sequence"/>
</dbReference>
<dbReference type="FunFam" id="2.60.120.260:FF:000012">
    <property type="entry name" value="F-box only protein 2"/>
    <property type="match status" value="2"/>
</dbReference>
<dbReference type="Pfam" id="PF04300">
    <property type="entry name" value="FBA"/>
    <property type="match status" value="2"/>
</dbReference>
<dbReference type="SUPFAM" id="SSF81383">
    <property type="entry name" value="F-box domain"/>
    <property type="match status" value="1"/>
</dbReference>
<dbReference type="PANTHER" id="PTHR12125:SF12">
    <property type="entry name" value="F-BOX ONLY PROTEIN 6"/>
    <property type="match status" value="1"/>
</dbReference>
<organism evidence="15 16">
    <name type="scientific">Hemibagrus guttatus</name>
    <dbReference type="NCBI Taxonomy" id="175788"/>
    <lineage>
        <taxon>Eukaryota</taxon>
        <taxon>Metazoa</taxon>
        <taxon>Chordata</taxon>
        <taxon>Craniata</taxon>
        <taxon>Vertebrata</taxon>
        <taxon>Euteleostomi</taxon>
        <taxon>Actinopterygii</taxon>
        <taxon>Neopterygii</taxon>
        <taxon>Teleostei</taxon>
        <taxon>Ostariophysi</taxon>
        <taxon>Siluriformes</taxon>
        <taxon>Bagridae</taxon>
        <taxon>Hemibagrus</taxon>
    </lineage>
</organism>
<accession>A0AAE0QER7</accession>
<dbReference type="SUPFAM" id="SSF53335">
    <property type="entry name" value="S-adenosyl-L-methionine-dependent methyltransferases"/>
    <property type="match status" value="1"/>
</dbReference>
<dbReference type="GO" id="GO:0031146">
    <property type="term" value="P:SCF-dependent proteasomal ubiquitin-dependent protein catabolic process"/>
    <property type="evidence" value="ECO:0007669"/>
    <property type="project" value="TreeGrafter"/>
</dbReference>
<evidence type="ECO:0000256" key="6">
    <source>
        <dbReference type="ARBA" id="ARBA00072440"/>
    </source>
</evidence>
<dbReference type="InterPro" id="IPR000608">
    <property type="entry name" value="UBC"/>
</dbReference>
<evidence type="ECO:0000259" key="12">
    <source>
        <dbReference type="PROSITE" id="PS50127"/>
    </source>
</evidence>
<dbReference type="GO" id="GO:0019005">
    <property type="term" value="C:SCF ubiquitin ligase complex"/>
    <property type="evidence" value="ECO:0007669"/>
    <property type="project" value="TreeGrafter"/>
</dbReference>
<dbReference type="EMBL" id="JAUCMX010000017">
    <property type="protein sequence ID" value="KAK3519429.1"/>
    <property type="molecule type" value="Genomic_DNA"/>
</dbReference>
<dbReference type="SMART" id="SM00212">
    <property type="entry name" value="UBCc"/>
    <property type="match status" value="1"/>
</dbReference>
<dbReference type="InterPro" id="IPR036047">
    <property type="entry name" value="F-box-like_dom_sf"/>
</dbReference>
<dbReference type="SMART" id="SM01198">
    <property type="entry name" value="FBA"/>
    <property type="match status" value="2"/>
</dbReference>
<dbReference type="Gene3D" id="3.40.50.150">
    <property type="entry name" value="Vaccinia Virus protein VP39"/>
    <property type="match status" value="1"/>
</dbReference>
<evidence type="ECO:0000256" key="1">
    <source>
        <dbReference type="ARBA" id="ARBA00012486"/>
    </source>
</evidence>
<evidence type="ECO:0000313" key="15">
    <source>
        <dbReference type="EMBL" id="KAK3519429.1"/>
    </source>
</evidence>
<name>A0AAE0QER7_9TELE</name>
<gene>
    <name evidence="15" type="ORF">QTP70_027858</name>
</gene>
<feature type="region of interest" description="Disordered" evidence="11">
    <location>
        <begin position="687"/>
        <end position="713"/>
    </location>
</feature>
<evidence type="ECO:0000256" key="7">
    <source>
        <dbReference type="ARBA" id="ARBA00076317"/>
    </source>
</evidence>
<feature type="compositionally biased region" description="Basic and acidic residues" evidence="11">
    <location>
        <begin position="688"/>
        <end position="713"/>
    </location>
</feature>
<evidence type="ECO:0000256" key="9">
    <source>
        <dbReference type="ARBA" id="ARBA00082133"/>
    </source>
</evidence>
<feature type="domain" description="FBA" evidence="14">
    <location>
        <begin position="181"/>
        <end position="357"/>
    </location>
</feature>
<dbReference type="InterPro" id="IPR008979">
    <property type="entry name" value="Galactose-bd-like_sf"/>
</dbReference>
<keyword evidence="2" id="KW-0808">Transferase</keyword>
<keyword evidence="4" id="KW-0833">Ubl conjugation pathway</keyword>
<dbReference type="FunFam" id="3.10.110.10:FF:000041">
    <property type="entry name" value="Ubiquitin-conjugating enzyme E2 T"/>
    <property type="match status" value="1"/>
</dbReference>
<dbReference type="PROSITE" id="PS50181">
    <property type="entry name" value="FBOX"/>
    <property type="match status" value="1"/>
</dbReference>
<proteinExistence type="predicted"/>
<feature type="domain" description="FBA" evidence="14">
    <location>
        <begin position="1"/>
        <end position="159"/>
    </location>
</feature>
<keyword evidence="5" id="KW-0067">ATP-binding</keyword>
<dbReference type="InterPro" id="IPR007397">
    <property type="entry name" value="F-box-assoc_dom"/>
</dbReference>
<dbReference type="EC" id="2.3.2.23" evidence="1"/>
<feature type="non-terminal residue" evidence="15">
    <location>
        <position position="713"/>
    </location>
</feature>
<evidence type="ECO:0000256" key="5">
    <source>
        <dbReference type="ARBA" id="ARBA00022840"/>
    </source>
</evidence>
<dbReference type="InterPro" id="IPR016135">
    <property type="entry name" value="UBQ-conjugating_enzyme/RWD"/>
</dbReference>
<dbReference type="GO" id="GO:0005737">
    <property type="term" value="C:cytoplasm"/>
    <property type="evidence" value="ECO:0007669"/>
    <property type="project" value="TreeGrafter"/>
</dbReference>
<dbReference type="Gene3D" id="1.20.1280.50">
    <property type="match status" value="1"/>
</dbReference>
<dbReference type="InterPro" id="IPR023313">
    <property type="entry name" value="UBQ-conjugating_AS"/>
</dbReference>
<evidence type="ECO:0000259" key="14">
    <source>
        <dbReference type="PROSITE" id="PS51114"/>
    </source>
</evidence>
<dbReference type="AlphaFoldDB" id="A0AAE0QER7"/>
<dbReference type="SMART" id="SM00256">
    <property type="entry name" value="FBOX"/>
    <property type="match status" value="1"/>
</dbReference>
<dbReference type="PROSITE" id="PS00183">
    <property type="entry name" value="UBC_1"/>
    <property type="match status" value="1"/>
</dbReference>
<dbReference type="GO" id="GO:0008757">
    <property type="term" value="F:S-adenosylmethionine-dependent methyltransferase activity"/>
    <property type="evidence" value="ECO:0007669"/>
    <property type="project" value="InterPro"/>
</dbReference>
<evidence type="ECO:0000259" key="13">
    <source>
        <dbReference type="PROSITE" id="PS50181"/>
    </source>
</evidence>
<dbReference type="InterPro" id="IPR029063">
    <property type="entry name" value="SAM-dependent_MTases_sf"/>
</dbReference>
<dbReference type="GO" id="GO:0061631">
    <property type="term" value="F:ubiquitin conjugating enzyme activity"/>
    <property type="evidence" value="ECO:0007669"/>
    <property type="project" value="UniProtKB-EC"/>
</dbReference>
<dbReference type="InterPro" id="IPR013216">
    <property type="entry name" value="Methyltransf_11"/>
</dbReference>
<dbReference type="SUPFAM" id="SSF49785">
    <property type="entry name" value="Galactose-binding domain-like"/>
    <property type="match status" value="2"/>
</dbReference>